<proteinExistence type="predicted"/>
<evidence type="ECO:0000313" key="1">
    <source>
        <dbReference type="EMBL" id="QWT29841.1"/>
    </source>
</evidence>
<dbReference type="EMBL" id="MW822144">
    <property type="protein sequence ID" value="QWT29841.1"/>
    <property type="molecule type" value="Genomic_DNA"/>
</dbReference>
<protein>
    <submittedName>
        <fullName evidence="1">Uncharacterized protein</fullName>
    </submittedName>
</protein>
<reference evidence="1" key="1">
    <citation type="submission" date="2021-03" db="EMBL/GenBank/DDBJ databases">
        <authorList>
            <person name="Alqahtani R."/>
            <person name="Behailu E."/>
            <person name="Cappabianca D.W."/>
            <person name="Csanadi-Schwartz K.M."/>
            <person name="Dalal A.S."/>
            <person name="Fahim M.S."/>
            <person name="Franklin J.M."/>
            <person name="Gluckman M.H."/>
            <person name="Levine C.J."/>
            <person name="Martin N."/>
            <person name="Milza N."/>
            <person name="Najmabadi R."/>
            <person name="Newman A.M."/>
            <person name="Pajunar M."/>
            <person name="Qalawee I."/>
            <person name="Rizvi A."/>
            <person name="Samuel A."/>
            <person name="Smith A."/>
            <person name="Swann F.E."/>
            <person name="Sweeney P."/>
            <person name="Torres N.R."/>
            <person name="Ventrone L."/>
            <person name="Ventura L."/>
            <person name="Wroe M."/>
            <person name="Acquaye N.A."/>
            <person name="Agnes T.J."/>
            <person name="Ahmed A."/>
            <person name="Ahmed S."/>
            <person name="Amodu B.A."/>
            <person name="Arefeayne N.F."/>
            <person name="Asamoah-Frimpong E.A."/>
            <person name="Attaran A."/>
            <person name="Barragan J.M."/>
            <person name="Baumgarten L.N."/>
            <person name="Berhane B."/>
            <person name="Beyene A."/>
            <person name="Bhattarai B."/>
            <person name="Biondokin D.V."/>
            <person name="Boone B.K."/>
            <person name="Burney S.Z."/>
            <person name="Cayanan J.-R.T."/>
            <person name="Cesta G."/>
            <person name="Chang J."/>
            <person name="Chavez J."/>
            <person name="Chorbajian C."/>
            <person name="Christian S."/>
            <person name="Corns J.R."/>
            <person name="Corns N.R."/>
            <person name="Cowan J.T."/>
            <person name="Coyne C."/>
            <person name="Dadzie B."/>
            <person name="Datu D.-L.V."/>
            <person name="Deng B.C."/>
            <person name="Der L."/>
            <person name="Dickerson K."/>
            <person name="Dozier E."/>
            <person name="Egbunine A.O."/>
            <person name="Farooq M."/>
            <person name="Fonge A.E."/>
            <person name="Ghomsi-Nono M.P."/>
            <person name="Giampietro H."/>
            <person name="Gunnison R.P."/>
            <person name="Han S.H."/>
            <person name="Hennigan A.J."/>
            <person name="Hong A.N."/>
            <person name="Ijomor E.C."/>
            <person name="Jalali A."/>
            <person name="Jamil T.Z."/>
            <person name="Jenkins C.R."/>
            <person name="Joseph M.A."/>
            <person name="Jowanowitch O.J."/>
            <person name="Kang D."/>
            <person name="Khan A."/>
            <person name="Khan Z.K."/>
            <person name="Kiewe T."/>
            <person name="Kjerulf A.B."/>
            <person name="Kolosey V."/>
            <person name="Kurup M."/>
            <person name="Lee V.H."/>
            <person name="Llontop-Maldonado V."/>
            <person name="Long P."/>
            <person name="Lu N."/>
            <person name="Majekodunmi A."/>
            <person name="Malik H.W."/>
            <person name="Marcellino S.C."/>
            <person name="Martinez L.A."/>
            <person name="Meher F.N."/>
            <person name="Michelin M.A."/>
            <person name="Mitchell K.G."/>
            <person name="Mullens W.J."/>
            <person name="Nwakama C."/>
            <person name="Nwosu F.T."/>
            <person name="Oboh E.C."/>
            <person name="Odujinrin O."/>
            <person name="Ogunsan O."/>
            <person name="O'Neill K."/>
            <person name="Oxlaj J.A."/>
            <person name="Patel A.K."/>
            <person name="Patel B.R."/>
            <person name="Pham Q."/>
            <person name="Porter J."/>
            <person name="Portes J."/>
            <person name="Prokopenko A."/>
            <person name="Quraishi M."/>
            <person name="Qureshi M.-A."/>
            <person name="Rivera A."/>
            <person name="Rubalsky V."/>
            <person name="Saikali Y."/>
            <person name="Saqaf K."/>
            <person name="Saroya S.R."/>
            <person name="Seas A."/>
            <person name="Shadrick R.E."/>
            <person name="Sharda N."/>
            <person name="Sigindere M.T."/>
            <person name="Simbi V.G."/>
            <person name="Thuzar C."/>
            <person name="Tran K."/>
            <person name="Tran V.D."/>
            <person name="Trang W."/>
            <person name="Vaishnav N."/>
            <person name="Vuong K."/>
            <person name="Walker C."/>
            <person name="Wallace S.A."/>
            <person name="Warfield J.C."/>
            <person name="Wikina T."/>
            <person name="Wobbeking F.T."/>
            <person name="Worrent L.D."/>
            <person name="Yan T."/>
            <person name="Zehra A."/>
            <person name="Avazpour P."/>
            <person name="Kim F.M."/>
            <person name="Mason K."/>
            <person name="Nguyen D.A."/>
            <person name="Pettit S.M."/>
            <person name="Zhou O.J."/>
            <person name="Brissett D.L."/>
            <person name="Gualtieri C."/>
            <person name="Hufford T.M."/>
            <person name="Ko J.M."/>
            <person name="Novak J.K."/>
            <person name="Smith Z.M."/>
            <person name="Mayer-Bacon C."/>
            <person name="Erill I."/>
            <person name="Caruso S.M."/>
            <person name="Garlena R.A."/>
            <person name="Russell D.A."/>
            <person name="Pope W.H."/>
            <person name="Jacobs-Sera D."/>
            <person name="Hatfull G.F."/>
        </authorList>
    </citation>
    <scope>NUCLEOTIDE SEQUENCE</scope>
</reference>
<dbReference type="Proteomes" id="UP000683386">
    <property type="component" value="Segment"/>
</dbReference>
<accession>A0A8F2IWE0</accession>
<name>A0A8F2IWE0_9CAUD</name>
<gene>
    <name evidence="1" type="primary">60</name>
    <name evidence="1" type="ORF">SEA_KIMJONGPHILL_60</name>
</gene>
<organism evidence="1 2">
    <name type="scientific">Streptomyces phage KimJongPhill</name>
    <dbReference type="NCBI Taxonomy" id="2848886"/>
    <lineage>
        <taxon>Viruses</taxon>
        <taxon>Duplodnaviria</taxon>
        <taxon>Heunggongvirae</taxon>
        <taxon>Uroviricota</taxon>
        <taxon>Caudoviricetes</taxon>
        <taxon>Zukovirus</taxon>
        <taxon>Zukovirus phill</taxon>
    </lineage>
</organism>
<evidence type="ECO:0000313" key="2">
    <source>
        <dbReference type="Proteomes" id="UP000683386"/>
    </source>
</evidence>
<sequence length="184" mass="20591">MNQLPPEQDPANLTEGQRANIAAAQSLHDDLLAASTVPASLIPEPVVSRVPTYADLMDLIKRIEDTAYDEAPDVFEAARREGETRRQAKSRIMLEHYAREGFTVRDGDLWALRAQYVAVKEYVQGQGGGLPYNTHNWVHFYNRYGMGGQDPVLMVGLRKSTVEEMGRAGILESEARRTLRILGH</sequence>
<dbReference type="GeneID" id="77931532"/>
<dbReference type="RefSeq" id="YP_010655666.1">
    <property type="nucleotide sequence ID" value="NC_070830.1"/>
</dbReference>
<keyword evidence="2" id="KW-1185">Reference proteome</keyword>
<dbReference type="KEGG" id="vg:77931532"/>